<protein>
    <recommendedName>
        <fullName evidence="3">Putative Flp pilus-assembly TadG-like N-terminal domain-containing protein</fullName>
    </recommendedName>
</protein>
<dbReference type="AlphaFoldDB" id="A0A4R5CC79"/>
<dbReference type="InterPro" id="IPR021202">
    <property type="entry name" value="Rv3654c-like"/>
</dbReference>
<name>A0A4R5CC79_9ACTN</name>
<keyword evidence="2" id="KW-0812">Transmembrane</keyword>
<feature type="domain" description="Putative Flp pilus-assembly TadG-like N-terminal" evidence="3">
    <location>
        <begin position="25"/>
        <end position="71"/>
    </location>
</feature>
<dbReference type="InterPro" id="IPR028087">
    <property type="entry name" value="Tad_N"/>
</dbReference>
<keyword evidence="2" id="KW-0472">Membrane</keyword>
<evidence type="ECO:0000256" key="2">
    <source>
        <dbReference type="SAM" id="Phobius"/>
    </source>
</evidence>
<evidence type="ECO:0000256" key="1">
    <source>
        <dbReference type="SAM" id="MobiDB-lite"/>
    </source>
</evidence>
<keyword evidence="2" id="KW-1133">Transmembrane helix</keyword>
<dbReference type="InParanoid" id="A0A4R5CC79"/>
<evidence type="ECO:0000259" key="3">
    <source>
        <dbReference type="Pfam" id="PF13400"/>
    </source>
</evidence>
<dbReference type="OrthoDB" id="5198391at2"/>
<feature type="region of interest" description="Disordered" evidence="1">
    <location>
        <begin position="118"/>
        <end position="156"/>
    </location>
</feature>
<dbReference type="EMBL" id="SMKZ01000103">
    <property type="protein sequence ID" value="TDD94754.1"/>
    <property type="molecule type" value="Genomic_DNA"/>
</dbReference>
<organism evidence="4 5">
    <name type="scientific">Jiangella asiatica</name>
    <dbReference type="NCBI Taxonomy" id="2530372"/>
    <lineage>
        <taxon>Bacteria</taxon>
        <taxon>Bacillati</taxon>
        <taxon>Actinomycetota</taxon>
        <taxon>Actinomycetes</taxon>
        <taxon>Jiangellales</taxon>
        <taxon>Jiangellaceae</taxon>
        <taxon>Jiangella</taxon>
    </lineage>
</organism>
<dbReference type="Pfam" id="PF13400">
    <property type="entry name" value="Tad"/>
    <property type="match status" value="1"/>
</dbReference>
<dbReference type="RefSeq" id="WP_131902195.1">
    <property type="nucleotide sequence ID" value="NZ_SMKZ01000103.1"/>
</dbReference>
<evidence type="ECO:0000313" key="4">
    <source>
        <dbReference type="EMBL" id="TDD94754.1"/>
    </source>
</evidence>
<evidence type="ECO:0000313" key="5">
    <source>
        <dbReference type="Proteomes" id="UP000294739"/>
    </source>
</evidence>
<sequence length="156" mass="16123">MSVAQGSARREHPARRRPRGRSQRGAGTVLVLLVVMVVLTALLGVGVLATGHTARRQAAAAADLAALAAARRLASGEVDPCAEAERIARANGAALCECVVDGLEVEVQVRVATASGMPWLPDQDRRARAGPPRADGVPNTDGLPRMNEPPGLDGVA</sequence>
<feature type="transmembrane region" description="Helical" evidence="2">
    <location>
        <begin position="25"/>
        <end position="49"/>
    </location>
</feature>
<feature type="region of interest" description="Disordered" evidence="1">
    <location>
        <begin position="1"/>
        <end position="22"/>
    </location>
</feature>
<dbReference type="NCBIfam" id="TIGR03816">
    <property type="entry name" value="tadE_like_DECH"/>
    <property type="match status" value="1"/>
</dbReference>
<comment type="caution">
    <text evidence="4">The sequence shown here is derived from an EMBL/GenBank/DDBJ whole genome shotgun (WGS) entry which is preliminary data.</text>
</comment>
<reference evidence="4 5" key="1">
    <citation type="submission" date="2019-03" db="EMBL/GenBank/DDBJ databases">
        <title>Draft genome sequences of novel Actinobacteria.</title>
        <authorList>
            <person name="Sahin N."/>
            <person name="Ay H."/>
            <person name="Saygin H."/>
        </authorList>
    </citation>
    <scope>NUCLEOTIDE SEQUENCE [LARGE SCALE GENOMIC DNA]</scope>
    <source>
        <strain evidence="4 5">5K138</strain>
    </source>
</reference>
<accession>A0A4R5CC79</accession>
<feature type="compositionally biased region" description="Basic residues" evidence="1">
    <location>
        <begin position="12"/>
        <end position="22"/>
    </location>
</feature>
<proteinExistence type="predicted"/>
<gene>
    <name evidence="4" type="ORF">E1269_31695</name>
</gene>
<keyword evidence="5" id="KW-1185">Reference proteome</keyword>
<dbReference type="Proteomes" id="UP000294739">
    <property type="component" value="Unassembled WGS sequence"/>
</dbReference>